<reference evidence="1 2" key="1">
    <citation type="submission" date="2016-11" db="EMBL/GenBank/DDBJ databases">
        <title>The macronuclear genome of Stentor coeruleus: a giant cell with tiny introns.</title>
        <authorList>
            <person name="Slabodnick M."/>
            <person name="Ruby J.G."/>
            <person name="Reiff S.B."/>
            <person name="Swart E.C."/>
            <person name="Gosai S."/>
            <person name="Prabakaran S."/>
            <person name="Witkowska E."/>
            <person name="Larue G.E."/>
            <person name="Fisher S."/>
            <person name="Freeman R.M."/>
            <person name="Gunawardena J."/>
            <person name="Chu W."/>
            <person name="Stover N.A."/>
            <person name="Gregory B.D."/>
            <person name="Nowacki M."/>
            <person name="Derisi J."/>
            <person name="Roy S.W."/>
            <person name="Marshall W.F."/>
            <person name="Sood P."/>
        </authorList>
    </citation>
    <scope>NUCLEOTIDE SEQUENCE [LARGE SCALE GENOMIC DNA]</scope>
    <source>
        <strain evidence="1">WM001</strain>
    </source>
</reference>
<organism evidence="1 2">
    <name type="scientific">Stentor coeruleus</name>
    <dbReference type="NCBI Taxonomy" id="5963"/>
    <lineage>
        <taxon>Eukaryota</taxon>
        <taxon>Sar</taxon>
        <taxon>Alveolata</taxon>
        <taxon>Ciliophora</taxon>
        <taxon>Postciliodesmatophora</taxon>
        <taxon>Heterotrichea</taxon>
        <taxon>Heterotrichida</taxon>
        <taxon>Stentoridae</taxon>
        <taxon>Stentor</taxon>
    </lineage>
</organism>
<gene>
    <name evidence="1" type="ORF">SteCoe_35202</name>
</gene>
<keyword evidence="2" id="KW-1185">Reference proteome</keyword>
<dbReference type="EMBL" id="MPUH01001470">
    <property type="protein sequence ID" value="OMJ67589.1"/>
    <property type="molecule type" value="Genomic_DNA"/>
</dbReference>
<name>A0A1R2AST9_9CILI</name>
<evidence type="ECO:0000313" key="2">
    <source>
        <dbReference type="Proteomes" id="UP000187209"/>
    </source>
</evidence>
<evidence type="ECO:0000313" key="1">
    <source>
        <dbReference type="EMBL" id="OMJ67589.1"/>
    </source>
</evidence>
<protein>
    <submittedName>
        <fullName evidence="1">Uncharacterized protein</fullName>
    </submittedName>
</protein>
<comment type="caution">
    <text evidence="1">The sequence shown here is derived from an EMBL/GenBank/DDBJ whole genome shotgun (WGS) entry which is preliminary data.</text>
</comment>
<accession>A0A1R2AST9</accession>
<sequence>MRNDYVHKPNDQAKNMSPINKKGQLIIDKPVIQSPYAEYLNPKLYKNQSFICKCDNSPVNRSHQKINLDQKEENPENCKITKSQDFEVEQNNAPNISKTIGKPLIITSDSNTILSAYLISFTQKTSKLIIKFVLDSLSKTDSKNILNYFFGKNSNDNFFTLYKENEISILLYCEDHISTAKKILDELMIIFINPLKDLKNSIAEVVLNGICRIGFKNTKKNQTADRTIYLIAISDNENDCAKEWGTFPMLISVSKDVIELSIIFAVNSKPGIIIGEELRKSLEFIRRVNNTLNNFSFVYDRIKGFFLFKTSTHALFPPCSNYHLPQILISEAVNLYTSYAHGLYTLYSEMPSNSQFESSNYEIQNLQQQLLKSLFITCKNRSKKPLILFSLLSTNDININSQNIQLNPQLLGKEKYIIEFLKTDELLNNVFQTGKIFIGANGMINYPKYIIEKNCNIKKLSKLLLRENPKYYEKLKNIAEKLLIGNLCFDYERFIENFLAMKGKVYYSFKTPLNGFFDVFEKAEINKKSVDFFRCFLKMIEGEMKNNMWNIEDLYLAGIKSDGEKGLINTNYYGIKIKKETITLPSKSEYENHSEASKNRILNLLKNLTAVRYRMNQSYYNEYVCAYLGLIDEYTIVMIDTNQLTIEESVEISKKNIEEEKQKNPIEYKEIVEKSIVDYLYFESKLKSRNLRLPSYIPTKVLIRNFQLGVKNLYRISENTLFHIIPMKELHICHNEHNYMYILTDGDTKHNENYSSRNSFYKNIAYYLTSYKEECENIDQIENLDKEILSTLINCRKELNIV</sequence>
<proteinExistence type="predicted"/>
<dbReference type="AlphaFoldDB" id="A0A1R2AST9"/>
<dbReference type="Proteomes" id="UP000187209">
    <property type="component" value="Unassembled WGS sequence"/>
</dbReference>